<proteinExistence type="predicted"/>
<dbReference type="RefSeq" id="WP_085125567.1">
    <property type="nucleotide sequence ID" value="NZ_FWZX01000029.1"/>
</dbReference>
<dbReference type="AlphaFoldDB" id="A0A1Y6CJQ5"/>
<evidence type="ECO:0000256" key="1">
    <source>
        <dbReference type="SAM" id="SignalP"/>
    </source>
</evidence>
<dbReference type="GO" id="GO:0016787">
    <property type="term" value="F:hydrolase activity"/>
    <property type="evidence" value="ECO:0007669"/>
    <property type="project" value="UniProtKB-KW"/>
</dbReference>
<dbReference type="InterPro" id="IPR042047">
    <property type="entry name" value="SleB_dom1"/>
</dbReference>
<dbReference type="InterPro" id="IPR011105">
    <property type="entry name" value="Cell_wall_hydrolase_SleB"/>
</dbReference>
<dbReference type="STRING" id="560819.SAMN05428998_12970"/>
<organism evidence="3 4">
    <name type="scientific">Tistlia consotensis USBA 355</name>
    <dbReference type="NCBI Taxonomy" id="560819"/>
    <lineage>
        <taxon>Bacteria</taxon>
        <taxon>Pseudomonadati</taxon>
        <taxon>Pseudomonadota</taxon>
        <taxon>Alphaproteobacteria</taxon>
        <taxon>Rhodospirillales</taxon>
        <taxon>Rhodovibrionaceae</taxon>
        <taxon>Tistlia</taxon>
    </lineage>
</organism>
<keyword evidence="3" id="KW-0378">Hydrolase</keyword>
<keyword evidence="1" id="KW-0732">Signal</keyword>
<dbReference type="Pfam" id="PF07486">
    <property type="entry name" value="Hydrolase_2"/>
    <property type="match status" value="1"/>
</dbReference>
<name>A0A1Y6CJQ5_9PROT</name>
<feature type="signal peptide" evidence="1">
    <location>
        <begin position="1"/>
        <end position="25"/>
    </location>
</feature>
<dbReference type="Proteomes" id="UP000192917">
    <property type="component" value="Unassembled WGS sequence"/>
</dbReference>
<protein>
    <submittedName>
        <fullName evidence="3">Cell Wall Hydrolase</fullName>
    </submittedName>
</protein>
<dbReference type="Gene3D" id="6.20.240.60">
    <property type="match status" value="1"/>
</dbReference>
<sequence length="195" mass="21476">MRAAARLFPALLALLLAALPGASRAQVGDLRSEQGQEVIHWLPAPQLGAKTVGGGFYEIAPAAPLRIDPAEFECLALNVYFEAGGESRSGQLAVAWVTLNRLADERFPKTVCDVVRQGGEQRNRCQFHWWCDGLPDVPLNPQRWADSEQAARDALSGLRPDPTGGALYFHNATVRPSWTRRLTTTARIGNHTFYR</sequence>
<evidence type="ECO:0000259" key="2">
    <source>
        <dbReference type="Pfam" id="PF07486"/>
    </source>
</evidence>
<evidence type="ECO:0000313" key="4">
    <source>
        <dbReference type="Proteomes" id="UP000192917"/>
    </source>
</evidence>
<feature type="domain" description="Cell wall hydrolase SleB" evidence="2">
    <location>
        <begin position="85"/>
        <end position="194"/>
    </location>
</feature>
<keyword evidence="4" id="KW-1185">Reference proteome</keyword>
<accession>A0A1Y6CJQ5</accession>
<evidence type="ECO:0000313" key="3">
    <source>
        <dbReference type="EMBL" id="SMF70607.1"/>
    </source>
</evidence>
<dbReference type="Gene3D" id="1.10.10.2520">
    <property type="entry name" value="Cell wall hydrolase SleB, domain 1"/>
    <property type="match status" value="1"/>
</dbReference>
<feature type="chain" id="PRO_5012644699" evidence="1">
    <location>
        <begin position="26"/>
        <end position="195"/>
    </location>
</feature>
<dbReference type="EMBL" id="FWZX01000029">
    <property type="protein sequence ID" value="SMF70607.1"/>
    <property type="molecule type" value="Genomic_DNA"/>
</dbReference>
<reference evidence="3 4" key="1">
    <citation type="submission" date="2017-04" db="EMBL/GenBank/DDBJ databases">
        <authorList>
            <person name="Afonso C.L."/>
            <person name="Miller P.J."/>
            <person name="Scott M.A."/>
            <person name="Spackman E."/>
            <person name="Goraichik I."/>
            <person name="Dimitrov K.M."/>
            <person name="Suarez D.L."/>
            <person name="Swayne D.E."/>
        </authorList>
    </citation>
    <scope>NUCLEOTIDE SEQUENCE [LARGE SCALE GENOMIC DNA]</scope>
    <source>
        <strain evidence="3 4">USBA 355</strain>
    </source>
</reference>
<gene>
    <name evidence="3" type="ORF">SAMN05428998_12970</name>
</gene>